<accession>A0A2P5HJH0</accession>
<proteinExistence type="predicted"/>
<keyword evidence="2" id="KW-1185">Reference proteome</keyword>
<dbReference type="EMBL" id="MAVT02001656">
    <property type="protein sequence ID" value="POS70387.1"/>
    <property type="molecule type" value="Genomic_DNA"/>
</dbReference>
<dbReference type="Proteomes" id="UP000094444">
    <property type="component" value="Unassembled WGS sequence"/>
</dbReference>
<evidence type="ECO:0000313" key="1">
    <source>
        <dbReference type="EMBL" id="POS70387.1"/>
    </source>
</evidence>
<organism evidence="1 2">
    <name type="scientific">Diaporthe helianthi</name>
    <dbReference type="NCBI Taxonomy" id="158607"/>
    <lineage>
        <taxon>Eukaryota</taxon>
        <taxon>Fungi</taxon>
        <taxon>Dikarya</taxon>
        <taxon>Ascomycota</taxon>
        <taxon>Pezizomycotina</taxon>
        <taxon>Sordariomycetes</taxon>
        <taxon>Sordariomycetidae</taxon>
        <taxon>Diaporthales</taxon>
        <taxon>Diaporthaceae</taxon>
        <taxon>Diaporthe</taxon>
    </lineage>
</organism>
<dbReference type="AlphaFoldDB" id="A0A2P5HJH0"/>
<evidence type="ECO:0000313" key="2">
    <source>
        <dbReference type="Proteomes" id="UP000094444"/>
    </source>
</evidence>
<reference evidence="1" key="1">
    <citation type="submission" date="2017-09" db="EMBL/GenBank/DDBJ databases">
        <title>Polyketide synthases of a Diaporthe helianthi virulent isolate.</title>
        <authorList>
            <person name="Baroncelli R."/>
        </authorList>
    </citation>
    <scope>NUCLEOTIDE SEQUENCE [LARGE SCALE GENOMIC DNA]</scope>
    <source>
        <strain evidence="1">7/96</strain>
    </source>
</reference>
<sequence length="455" mass="50218">MAASDSITWDFDQARQMGAKASSSSTITSNVRDLLRDPRRPQAIQHVTLRGVAQIRHLQRGFFTKKLTPDEIKTLNKWISEAQPAENKPGPTCSQGQDEQDASSLLIAVLSELANLKTLEVQTFDRTAEDEEAQLHPAGDQVTARLLQHLTTCSTSTAPGGAGHALETARILVPRPEDDPEDEMDYYVYPTSLTPLFSLPNIQRIEAHRIDDGRKPLVVVPATNNAPATTTTTTSQTLRELRLVRCQLTEESLAAVLAASPNLTTLHCDLVLDAAHVSDWFDLDTVRESLDGLRGSLEDFSFALNLWSSTAIDCGNGGSWGIRGSLGSLGDFGRLTRLSVSLPVLLGWYVRGSAKLADVLPAGLQFLRITNEMYFWWHYEWNGFGWDKKRDDETPRWGWIEEKIVVYLDSRPGSLEEVVLDISTSDGGARGVHLRDTLVSKGQDVGIKVAVNFKP</sequence>
<dbReference type="OrthoDB" id="4191831at2759"/>
<name>A0A2P5HJH0_DIAHE</name>
<comment type="caution">
    <text evidence="1">The sequence shown here is derived from an EMBL/GenBank/DDBJ whole genome shotgun (WGS) entry which is preliminary data.</text>
</comment>
<protein>
    <recommendedName>
        <fullName evidence="3">F-box domain-containing protein</fullName>
    </recommendedName>
</protein>
<evidence type="ECO:0008006" key="3">
    <source>
        <dbReference type="Google" id="ProtNLM"/>
    </source>
</evidence>
<gene>
    <name evidence="1" type="ORF">DHEL01_v211217</name>
</gene>
<dbReference type="InParanoid" id="A0A2P5HJH0"/>